<name>E6UDB5_RUMA7</name>
<dbReference type="SUPFAM" id="SSF52540">
    <property type="entry name" value="P-loop containing nucleoside triphosphate hydrolases"/>
    <property type="match status" value="1"/>
</dbReference>
<keyword evidence="2" id="KW-0808">Transferase</keyword>
<keyword evidence="1" id="KW-0812">Transmembrane</keyword>
<evidence type="ECO:0000313" key="2">
    <source>
        <dbReference type="EMBL" id="ADU22798.1"/>
    </source>
</evidence>
<dbReference type="InterPro" id="IPR027417">
    <property type="entry name" value="P-loop_NTPase"/>
</dbReference>
<proteinExistence type="predicted"/>
<sequence>MHECLVYYKLGFVIIFSAYYYAIIYAKQELDKWKDMKLISITIAVCIIVKRGELALKKLDLHIHTKKSVSDHPFEFSIDKLKEYVTQMGIDGIAITNHNLFDKDQFFAIQNELNGVCVVLPGIEIDLGIKSDGHIICITTQDDIDDFSQKCDKINALIKEQSDFVKYDDFKLIFTDLGKYLWIPHYDKDPILDKEIIKDMGENIKCGEVGSVKKFIYNQNNPECLIPVYFSDTRFTADLPKLPLRQTYFDIDEINVATIKRSLLSRTHVSLTEEEGHSLFYVLPDLKISTGLNVIVGGRSSGKTYTLNEISKANDNVKYLKQFSLIEQDPETSAKIFADKIANKRNSFAEEYFDLFKEAVSSVKNISIKDDEAKIEQYITSLVKCAKETDRVDMFSKCALYNEETFPKRKLEGLEKLISATETLLGAREYRELIDKHIPYSSLVSLLHDLVYKYRQEKELSLKEKWVGDLVKDVKRALKTRSATTEISEVDFYECQLNRKRVQKFNKLAKLVKQEEIISNQEIENFNVQAKKRAFKNAQELKDFSGRRNIRFSDVIDLYDNNPQEYLLALKEMENIPDSDYYKYFAYIEYAVLNQYGFEVSGGERAEFNLLQEINDAYRYDLLLIDEPESSFDNIFLKEKVNHIIKELSKTMPVILVTHNNTVGASIKPDYLIHTKRIIGKDIRHERYCGLPSSKNLISNSGESIKNIDVMMDCLEAGQATYDERRNDYELLKN</sequence>
<feature type="transmembrane region" description="Helical" evidence="1">
    <location>
        <begin position="6"/>
        <end position="26"/>
    </location>
</feature>
<protein>
    <submittedName>
        <fullName evidence="2">Phosphotransferase domain-containing protein</fullName>
    </submittedName>
</protein>
<dbReference type="HOGENOM" id="CLU_377605_0_0_9"/>
<keyword evidence="1" id="KW-0472">Membrane</keyword>
<dbReference type="Proteomes" id="UP000006919">
    <property type="component" value="Chromosome"/>
</dbReference>
<dbReference type="GO" id="GO:0016740">
    <property type="term" value="F:transferase activity"/>
    <property type="evidence" value="ECO:0007669"/>
    <property type="project" value="UniProtKB-KW"/>
</dbReference>
<organism evidence="2 3">
    <name type="scientific">Ruminococcus albus (strain ATCC 27210 / DSM 20455 / JCM 14654 / NCDO 2250 / 7)</name>
    <dbReference type="NCBI Taxonomy" id="697329"/>
    <lineage>
        <taxon>Bacteria</taxon>
        <taxon>Bacillati</taxon>
        <taxon>Bacillota</taxon>
        <taxon>Clostridia</taxon>
        <taxon>Eubacteriales</taxon>
        <taxon>Oscillospiraceae</taxon>
        <taxon>Ruminococcus</taxon>
    </lineage>
</organism>
<dbReference type="eggNOG" id="COG0613">
    <property type="taxonomic scope" value="Bacteria"/>
</dbReference>
<dbReference type="EMBL" id="CP002403">
    <property type="protein sequence ID" value="ADU22798.1"/>
    <property type="molecule type" value="Genomic_DNA"/>
</dbReference>
<evidence type="ECO:0000256" key="1">
    <source>
        <dbReference type="SAM" id="Phobius"/>
    </source>
</evidence>
<dbReference type="AlphaFoldDB" id="E6UDB5"/>
<accession>E6UDB5</accession>
<evidence type="ECO:0000313" key="3">
    <source>
        <dbReference type="Proteomes" id="UP000006919"/>
    </source>
</evidence>
<dbReference type="Gene3D" id="3.40.50.300">
    <property type="entry name" value="P-loop containing nucleotide triphosphate hydrolases"/>
    <property type="match status" value="2"/>
</dbReference>
<dbReference type="OrthoDB" id="9804333at2"/>
<dbReference type="KEGG" id="ral:Rumal_2315"/>
<dbReference type="SUPFAM" id="SSF89550">
    <property type="entry name" value="PHP domain-like"/>
    <property type="match status" value="1"/>
</dbReference>
<reference evidence="2 3" key="1">
    <citation type="journal article" date="2011" name="J. Bacteriol.">
        <title>Complete genome of the cellulolytic ruminal bacterium Ruminococcus albus 7.</title>
        <authorList>
            <person name="Suen G."/>
            <person name="Stevenson D.M."/>
            <person name="Bruce D.C."/>
            <person name="Chertkov O."/>
            <person name="Copeland A."/>
            <person name="Cheng J.F."/>
            <person name="Detter C."/>
            <person name="Detter J.C."/>
            <person name="Goodwin L.A."/>
            <person name="Han C.S."/>
            <person name="Hauser L.J."/>
            <person name="Ivanova N.N."/>
            <person name="Kyrpides N.C."/>
            <person name="Land M.L."/>
            <person name="Lapidus A."/>
            <person name="Lucas S."/>
            <person name="Ovchinnikova G."/>
            <person name="Pitluck S."/>
            <person name="Tapia R."/>
            <person name="Woyke T."/>
            <person name="Boyum J."/>
            <person name="Mead D."/>
            <person name="Weimer P.J."/>
        </authorList>
    </citation>
    <scope>NUCLEOTIDE SEQUENCE [LARGE SCALE GENOMIC DNA]</scope>
    <source>
        <strain evidence="3">ATCC 27210 / DSM 20455 / JCM 14654 / NCDO 2250 / 7</strain>
    </source>
</reference>
<gene>
    <name evidence="2" type="ordered locus">Rumal_2315</name>
</gene>
<dbReference type="CDD" id="cd07432">
    <property type="entry name" value="PHP_HisPPase"/>
    <property type="match status" value="1"/>
</dbReference>
<dbReference type="STRING" id="697329.Rumal_2315"/>
<dbReference type="InterPro" id="IPR016195">
    <property type="entry name" value="Pol/histidinol_Pase-like"/>
</dbReference>
<keyword evidence="1" id="KW-1133">Transmembrane helix</keyword>
<dbReference type="eggNOG" id="COG1117">
    <property type="taxonomic scope" value="Bacteria"/>
</dbReference>
<dbReference type="Gene3D" id="3.20.20.140">
    <property type="entry name" value="Metal-dependent hydrolases"/>
    <property type="match status" value="1"/>
</dbReference>